<reference evidence="1" key="1">
    <citation type="submission" date="2020-05" db="EMBL/GenBank/DDBJ databases">
        <title>Mycena genomes resolve the evolution of fungal bioluminescence.</title>
        <authorList>
            <person name="Tsai I.J."/>
        </authorList>
    </citation>
    <scope>NUCLEOTIDE SEQUENCE</scope>
    <source>
        <strain evidence="1">171206Taipei</strain>
    </source>
</reference>
<protein>
    <submittedName>
        <fullName evidence="1">Uncharacterized protein</fullName>
    </submittedName>
</protein>
<dbReference type="GeneID" id="59342468"/>
<dbReference type="EMBL" id="JACAZF010000003">
    <property type="protein sequence ID" value="KAF7309387.1"/>
    <property type="molecule type" value="Genomic_DNA"/>
</dbReference>
<proteinExistence type="predicted"/>
<evidence type="ECO:0000313" key="1">
    <source>
        <dbReference type="EMBL" id="KAF7309387.1"/>
    </source>
</evidence>
<gene>
    <name evidence="1" type="ORF">MIND_00309500</name>
</gene>
<organism evidence="1 2">
    <name type="scientific">Mycena indigotica</name>
    <dbReference type="NCBI Taxonomy" id="2126181"/>
    <lineage>
        <taxon>Eukaryota</taxon>
        <taxon>Fungi</taxon>
        <taxon>Dikarya</taxon>
        <taxon>Basidiomycota</taxon>
        <taxon>Agaricomycotina</taxon>
        <taxon>Agaricomycetes</taxon>
        <taxon>Agaricomycetidae</taxon>
        <taxon>Agaricales</taxon>
        <taxon>Marasmiineae</taxon>
        <taxon>Mycenaceae</taxon>
        <taxon>Mycena</taxon>
    </lineage>
</organism>
<sequence>MPTPPLPIELTELIISFVRHAQMSPKQRNEFLSSASRVNSTWTELLARNVCIDSEASLESFFRRINHSSSSSPHVPVVTVERPISFGNLSLVKLFGRMATDPRLRAGQKPTKAVDYGRCCRSITFEIDTSIGGPQCRRLDAGQWQSTEVYQTFPMSALLDCALEHIDVHSDLLPNLRRLCIEYLDSPAPIWSNIFDDVFRRNLFALTPQIEHLEIRYPRAARAVRESLAGRRQKAFNWVAKDIRRLTLIGATKGVILDLKRVCPNVRVWVLNGVTVR</sequence>
<name>A0A8H6T3T6_9AGAR</name>
<dbReference type="OrthoDB" id="2836053at2759"/>
<dbReference type="RefSeq" id="XP_037222837.1">
    <property type="nucleotide sequence ID" value="XM_037359952.1"/>
</dbReference>
<dbReference type="AlphaFoldDB" id="A0A8H6T3T6"/>
<dbReference type="Proteomes" id="UP000636479">
    <property type="component" value="Unassembled WGS sequence"/>
</dbReference>
<comment type="caution">
    <text evidence="1">The sequence shown here is derived from an EMBL/GenBank/DDBJ whole genome shotgun (WGS) entry which is preliminary data.</text>
</comment>
<accession>A0A8H6T3T6</accession>
<evidence type="ECO:0000313" key="2">
    <source>
        <dbReference type="Proteomes" id="UP000636479"/>
    </source>
</evidence>
<keyword evidence="2" id="KW-1185">Reference proteome</keyword>